<dbReference type="GeneID" id="70131138"/>
<evidence type="ECO:0000313" key="1">
    <source>
        <dbReference type="EMBL" id="KAH6658180.1"/>
    </source>
</evidence>
<reference evidence="1" key="1">
    <citation type="journal article" date="2021" name="Nat. Commun.">
        <title>Genetic determinants of endophytism in the Arabidopsis root mycobiome.</title>
        <authorList>
            <person name="Mesny F."/>
            <person name="Miyauchi S."/>
            <person name="Thiergart T."/>
            <person name="Pickel B."/>
            <person name="Atanasova L."/>
            <person name="Karlsson M."/>
            <person name="Huettel B."/>
            <person name="Barry K.W."/>
            <person name="Haridas S."/>
            <person name="Chen C."/>
            <person name="Bauer D."/>
            <person name="Andreopoulos W."/>
            <person name="Pangilinan J."/>
            <person name="LaButti K."/>
            <person name="Riley R."/>
            <person name="Lipzen A."/>
            <person name="Clum A."/>
            <person name="Drula E."/>
            <person name="Henrissat B."/>
            <person name="Kohler A."/>
            <person name="Grigoriev I.V."/>
            <person name="Martin F.M."/>
            <person name="Hacquard S."/>
        </authorList>
    </citation>
    <scope>NUCLEOTIDE SEQUENCE</scope>
    <source>
        <strain evidence="1">MPI-SDFR-AT-0073</strain>
    </source>
</reference>
<dbReference type="AlphaFoldDB" id="A0A9P8USD6"/>
<protein>
    <submittedName>
        <fullName evidence="1">Uncharacterized protein</fullName>
    </submittedName>
</protein>
<keyword evidence="2" id="KW-1185">Reference proteome</keyword>
<evidence type="ECO:0000313" key="2">
    <source>
        <dbReference type="Proteomes" id="UP000758603"/>
    </source>
</evidence>
<proteinExistence type="predicted"/>
<dbReference type="Proteomes" id="UP000758603">
    <property type="component" value="Unassembled WGS sequence"/>
</dbReference>
<dbReference type="RefSeq" id="XP_045962414.1">
    <property type="nucleotide sequence ID" value="XM_046102246.1"/>
</dbReference>
<sequence>MVLKKLHSRIKDPREALDSIEKIAVLLKGVVVNRREALGPDNLETLWAYRELINVRTMRNMLRVRRGVIKRIDWKKLEKRSQQIYLSFDSRLGSYHPRTLTCRLWWFAFAVLNEPKGSKQVEEKSKEILQILSTPGVTDERLVESMQMRNVLADLLVQAGYNSVALELMKPVKYRMKTEAGETKTDEDNSLSFILESLDDGLETTLKSIVWH</sequence>
<gene>
    <name evidence="1" type="ORF">BKA67DRAFT_557353</name>
</gene>
<comment type="caution">
    <text evidence="1">The sequence shown here is derived from an EMBL/GenBank/DDBJ whole genome shotgun (WGS) entry which is preliminary data.</text>
</comment>
<organism evidence="1 2">
    <name type="scientific">Truncatella angustata</name>
    <dbReference type="NCBI Taxonomy" id="152316"/>
    <lineage>
        <taxon>Eukaryota</taxon>
        <taxon>Fungi</taxon>
        <taxon>Dikarya</taxon>
        <taxon>Ascomycota</taxon>
        <taxon>Pezizomycotina</taxon>
        <taxon>Sordariomycetes</taxon>
        <taxon>Xylariomycetidae</taxon>
        <taxon>Amphisphaeriales</taxon>
        <taxon>Sporocadaceae</taxon>
        <taxon>Truncatella</taxon>
    </lineage>
</organism>
<accession>A0A9P8USD6</accession>
<dbReference type="OrthoDB" id="10404530at2759"/>
<name>A0A9P8USD6_9PEZI</name>
<dbReference type="EMBL" id="JAGPXC010000002">
    <property type="protein sequence ID" value="KAH6658180.1"/>
    <property type="molecule type" value="Genomic_DNA"/>
</dbReference>